<dbReference type="AlphaFoldDB" id="A0A7C4HDE4"/>
<feature type="transmembrane region" description="Helical" evidence="2">
    <location>
        <begin position="629"/>
        <end position="652"/>
    </location>
</feature>
<dbReference type="PROSITE" id="PS51786">
    <property type="entry name" value="LON_PROTEOLYTIC"/>
    <property type="match status" value="1"/>
</dbReference>
<keyword evidence="2" id="KW-0472">Membrane</keyword>
<dbReference type="SUPFAM" id="SSF54211">
    <property type="entry name" value="Ribosomal protein S5 domain 2-like"/>
    <property type="match status" value="1"/>
</dbReference>
<accession>A0A7C4HDE4</accession>
<comment type="caution">
    <text evidence="4">The sequence shown here is derived from an EMBL/GenBank/DDBJ whole genome shotgun (WGS) entry which is preliminary data.</text>
</comment>
<dbReference type="EMBL" id="DTBJ01000020">
    <property type="protein sequence ID" value="HGM58504.1"/>
    <property type="molecule type" value="Genomic_DNA"/>
</dbReference>
<keyword evidence="2" id="KW-1133">Transmembrane helix</keyword>
<evidence type="ECO:0000313" key="4">
    <source>
        <dbReference type="EMBL" id="HGM58504.1"/>
    </source>
</evidence>
<dbReference type="GO" id="GO:0016020">
    <property type="term" value="C:membrane"/>
    <property type="evidence" value="ECO:0007669"/>
    <property type="project" value="UniProtKB-SubCell"/>
</dbReference>
<dbReference type="InterPro" id="IPR014721">
    <property type="entry name" value="Ribsml_uS5_D2-typ_fold_subgr"/>
</dbReference>
<gene>
    <name evidence="4" type="ORF">ENU14_02810</name>
</gene>
<proteinExistence type="predicted"/>
<protein>
    <recommendedName>
        <fullName evidence="3">Lon proteolytic domain-containing protein</fullName>
    </recommendedName>
</protein>
<dbReference type="GO" id="GO:0006508">
    <property type="term" value="P:proteolysis"/>
    <property type="evidence" value="ECO:0007669"/>
    <property type="project" value="InterPro"/>
</dbReference>
<evidence type="ECO:0000256" key="2">
    <source>
        <dbReference type="SAM" id="Phobius"/>
    </source>
</evidence>
<keyword evidence="2" id="KW-0812">Transmembrane</keyword>
<feature type="domain" description="Lon proteolytic" evidence="3">
    <location>
        <begin position="48"/>
        <end position="247"/>
    </location>
</feature>
<dbReference type="PANTHER" id="PTHR10046">
    <property type="entry name" value="ATP DEPENDENT LON PROTEASE FAMILY MEMBER"/>
    <property type="match status" value="1"/>
</dbReference>
<reference evidence="4" key="1">
    <citation type="journal article" date="2020" name="mSystems">
        <title>Genome- and Community-Level Interaction Insights into Carbon Utilization and Element Cycling Functions of Hydrothermarchaeota in Hydrothermal Sediment.</title>
        <authorList>
            <person name="Zhou Z."/>
            <person name="Liu Y."/>
            <person name="Xu W."/>
            <person name="Pan J."/>
            <person name="Luo Z.H."/>
            <person name="Li M."/>
        </authorList>
    </citation>
    <scope>NUCLEOTIDE SEQUENCE [LARGE SCALE GENOMIC DNA]</scope>
    <source>
        <strain evidence="4">SpSt-642</strain>
    </source>
</reference>
<name>A0A7C4HDE4_STAMA</name>
<organism evidence="4">
    <name type="scientific">Staphylothermus marinus</name>
    <dbReference type="NCBI Taxonomy" id="2280"/>
    <lineage>
        <taxon>Archaea</taxon>
        <taxon>Thermoproteota</taxon>
        <taxon>Thermoprotei</taxon>
        <taxon>Desulfurococcales</taxon>
        <taxon>Desulfurococcaceae</taxon>
        <taxon>Staphylothermus</taxon>
    </lineage>
</organism>
<dbReference type="GO" id="GO:0004176">
    <property type="term" value="F:ATP-dependent peptidase activity"/>
    <property type="evidence" value="ECO:0007669"/>
    <property type="project" value="InterPro"/>
</dbReference>
<evidence type="ECO:0000256" key="1">
    <source>
        <dbReference type="ARBA" id="ARBA00004141"/>
    </source>
</evidence>
<dbReference type="Pfam" id="PF05362">
    <property type="entry name" value="Lon_C"/>
    <property type="match status" value="1"/>
</dbReference>
<dbReference type="GO" id="GO:0030163">
    <property type="term" value="P:protein catabolic process"/>
    <property type="evidence" value="ECO:0007669"/>
    <property type="project" value="InterPro"/>
</dbReference>
<evidence type="ECO:0000259" key="3">
    <source>
        <dbReference type="PROSITE" id="PS51786"/>
    </source>
</evidence>
<sequence length="656" mass="75294">MRIIVFIIITLFLVNVLFNSFISVYSFSLNTSLFETDRLNLLNYSWFKTINVQAPAVSGNNIGILSNITLILAYPGHGYVFFTALPFTELDTQISMRTAAWIASVIAGVEFDKYDYYVLMKADYPIIGGPSASGLVAVGFLSLFLNTSIKSLVTMTGMINLDGTIGPVGGLKEKIEVASTNGYKIFMIPRGQRIYRYPVVYEERFLWGVLRRVEYRTLDLVEYGKSLNITVIEVGDLLEAFSIATGFELKINETRIYIRNSVLDRVVKNKLTNLFNIIEKDLIDSRELINRISNPFDKYYLENTYKELYSKYNMLKNNCADSKQYRCIIDAMKLSSNTTDFTWFLKIYHREASIDDYIRNVNDTLNNLLFELNKSIEYIDEFNKLVLFSSAYAYFKISGFYMAIAMESYRSRDNTQVFSNIRQVHYYIKQCDLLIELLKNLESSSQRSIKIYQKLVDQIYSTALSSYSYVVTLSNEVGSFPRELDFLSALHSILVEQNHIYNIIGITPLIIGYSSASINLIFCRGSLDNTINSILKIIGRYIYLVKNLTVLEEFLLITGLEYFENKDYVNALIYLSVLNAYLQIRIINNIGVANSINLPSLSQFNYSLVNKTRSVSNPPSTLWLNNSRYLMILFYIIVGVITISLVLVIYFVTRRI</sequence>
<dbReference type="InterPro" id="IPR027065">
    <property type="entry name" value="Lon_Prtase"/>
</dbReference>
<dbReference type="GO" id="GO:0005524">
    <property type="term" value="F:ATP binding"/>
    <property type="evidence" value="ECO:0007669"/>
    <property type="project" value="InterPro"/>
</dbReference>
<dbReference type="InterPro" id="IPR020568">
    <property type="entry name" value="Ribosomal_Su5_D2-typ_SF"/>
</dbReference>
<comment type="subcellular location">
    <subcellularLocation>
        <location evidence="1">Membrane</location>
        <topology evidence="1">Multi-pass membrane protein</topology>
    </subcellularLocation>
</comment>
<dbReference type="PRINTS" id="PR00830">
    <property type="entry name" value="ENDOLAPTASE"/>
</dbReference>
<dbReference type="GO" id="GO:0004252">
    <property type="term" value="F:serine-type endopeptidase activity"/>
    <property type="evidence" value="ECO:0007669"/>
    <property type="project" value="InterPro"/>
</dbReference>
<dbReference type="InterPro" id="IPR008269">
    <property type="entry name" value="Lon_proteolytic"/>
</dbReference>
<dbReference type="Gene3D" id="3.30.230.10">
    <property type="match status" value="1"/>
</dbReference>